<dbReference type="Proteomes" id="UP000467841">
    <property type="component" value="Unassembled WGS sequence"/>
</dbReference>
<feature type="transmembrane region" description="Helical" evidence="2">
    <location>
        <begin position="21"/>
        <end position="45"/>
    </location>
</feature>
<name>A0A6D2ISR8_9BRAS</name>
<dbReference type="InterPro" id="IPR002913">
    <property type="entry name" value="START_lipid-bd_dom"/>
</dbReference>
<dbReference type="InterPro" id="IPR051213">
    <property type="entry name" value="START_lipid_transfer"/>
</dbReference>
<dbReference type="GO" id="GO:0005737">
    <property type="term" value="C:cytoplasm"/>
    <property type="evidence" value="ECO:0007669"/>
    <property type="project" value="UniProtKB-ARBA"/>
</dbReference>
<gene>
    <name evidence="4" type="ORF">MERR_LOCUS15355</name>
</gene>
<comment type="caution">
    <text evidence="4">The sequence shown here is derived from an EMBL/GenBank/DDBJ whole genome shotgun (WGS) entry which is preliminary data.</text>
</comment>
<keyword evidence="2" id="KW-1133">Transmembrane helix</keyword>
<dbReference type="PANTHER" id="PTHR19308">
    <property type="entry name" value="PHOSPHATIDYLCHOLINE TRANSFER PROTEIN"/>
    <property type="match status" value="1"/>
</dbReference>
<feature type="domain" description="START" evidence="3">
    <location>
        <begin position="162"/>
        <end position="351"/>
    </location>
</feature>
<dbReference type="EMBL" id="CACVBM020001063">
    <property type="protein sequence ID" value="CAA7028120.1"/>
    <property type="molecule type" value="Genomic_DNA"/>
</dbReference>
<dbReference type="Pfam" id="PF01852">
    <property type="entry name" value="START"/>
    <property type="match status" value="1"/>
</dbReference>
<proteinExistence type="predicted"/>
<feature type="transmembrane region" description="Helical" evidence="2">
    <location>
        <begin position="404"/>
        <end position="428"/>
    </location>
</feature>
<dbReference type="CDD" id="cd08870">
    <property type="entry name" value="START_STARD2_7-like"/>
    <property type="match status" value="1"/>
</dbReference>
<evidence type="ECO:0000313" key="5">
    <source>
        <dbReference type="Proteomes" id="UP000467841"/>
    </source>
</evidence>
<dbReference type="GO" id="GO:0008289">
    <property type="term" value="F:lipid binding"/>
    <property type="evidence" value="ECO:0007669"/>
    <property type="project" value="InterPro"/>
</dbReference>
<organism evidence="4 5">
    <name type="scientific">Microthlaspi erraticum</name>
    <dbReference type="NCBI Taxonomy" id="1685480"/>
    <lineage>
        <taxon>Eukaryota</taxon>
        <taxon>Viridiplantae</taxon>
        <taxon>Streptophyta</taxon>
        <taxon>Embryophyta</taxon>
        <taxon>Tracheophyta</taxon>
        <taxon>Spermatophyta</taxon>
        <taxon>Magnoliopsida</taxon>
        <taxon>eudicotyledons</taxon>
        <taxon>Gunneridae</taxon>
        <taxon>Pentapetalae</taxon>
        <taxon>rosids</taxon>
        <taxon>malvids</taxon>
        <taxon>Brassicales</taxon>
        <taxon>Brassicaceae</taxon>
        <taxon>Coluteocarpeae</taxon>
        <taxon>Microthlaspi</taxon>
    </lineage>
</organism>
<dbReference type="FunFam" id="3.30.530.20:FF:000006">
    <property type="entry name" value="StAR-related lipid transfer protein 7, mitochondrial"/>
    <property type="match status" value="1"/>
</dbReference>
<reference evidence="4" key="1">
    <citation type="submission" date="2020-01" db="EMBL/GenBank/DDBJ databases">
        <authorList>
            <person name="Mishra B."/>
        </authorList>
    </citation>
    <scope>NUCLEOTIDE SEQUENCE [LARGE SCALE GENOMIC DNA]</scope>
</reference>
<dbReference type="OrthoDB" id="1295045at2759"/>
<accession>A0A6D2ISR8</accession>
<evidence type="ECO:0000313" key="4">
    <source>
        <dbReference type="EMBL" id="CAA7028120.1"/>
    </source>
</evidence>
<dbReference type="PANTHER" id="PTHR19308:SF9">
    <property type="entry name" value="OS07G0185200 PROTEIN"/>
    <property type="match status" value="1"/>
</dbReference>
<evidence type="ECO:0000256" key="2">
    <source>
        <dbReference type="SAM" id="Phobius"/>
    </source>
</evidence>
<sequence>MDETYSDLMNLLKKPSFTETFVDILLCAVPIWLAVMIGLLIGWSWRPRWTGLIYLGFRSKLRFLWTAPPGFGARRLWLAFTALSAFSVCRTIWSRLDKSAAGSASSQTTPELVEESLQSNETGSVASSSGDNTTVREEEIVTENDLEHLLQLLEVGNAAMEWQSMMDKTTPNMSYQAWRHEPETGPVVYRSRTVFEDATPDIVRDFFWDDEFRPKWDFMLANFKTLEEDTQTGTMIVQWRKKFPFFCSDREYIIGRRIWESGNKYYCVTKGVPYPALPKRDKPRRVELYFSSWVIRAVESRKGDGQPSACEVSLVHYEDMGIPKDVAKLGVRHGMWGAVKKLNSGLRAYQTARKSDSSLSRIAQMARITTHLNMDSLETSTGDEDGSRVMDYARRQRDNLRMDWKWFVVGGVALACGLHTGVIGKALLAGAGQRLARR</sequence>
<keyword evidence="5" id="KW-1185">Reference proteome</keyword>
<dbReference type="Gene3D" id="3.30.530.20">
    <property type="match status" value="1"/>
</dbReference>
<dbReference type="AlphaFoldDB" id="A0A6D2ISR8"/>
<keyword evidence="2" id="KW-0812">Transmembrane</keyword>
<keyword evidence="2" id="KW-0472">Membrane</keyword>
<feature type="compositionally biased region" description="Polar residues" evidence="1">
    <location>
        <begin position="104"/>
        <end position="133"/>
    </location>
</feature>
<dbReference type="PROSITE" id="PS50848">
    <property type="entry name" value="START"/>
    <property type="match status" value="1"/>
</dbReference>
<feature type="region of interest" description="Disordered" evidence="1">
    <location>
        <begin position="104"/>
        <end position="135"/>
    </location>
</feature>
<dbReference type="InterPro" id="IPR023393">
    <property type="entry name" value="START-like_dom_sf"/>
</dbReference>
<evidence type="ECO:0000256" key="1">
    <source>
        <dbReference type="SAM" id="MobiDB-lite"/>
    </source>
</evidence>
<dbReference type="SUPFAM" id="SSF55961">
    <property type="entry name" value="Bet v1-like"/>
    <property type="match status" value="1"/>
</dbReference>
<protein>
    <recommendedName>
        <fullName evidence="3">START domain-containing protein</fullName>
    </recommendedName>
</protein>
<evidence type="ECO:0000259" key="3">
    <source>
        <dbReference type="PROSITE" id="PS50848"/>
    </source>
</evidence>